<dbReference type="Proteomes" id="UP001362999">
    <property type="component" value="Unassembled WGS sequence"/>
</dbReference>
<evidence type="ECO:0000313" key="1">
    <source>
        <dbReference type="EMBL" id="KAK7002318.1"/>
    </source>
</evidence>
<accession>A0AAW0A7V4</accession>
<evidence type="ECO:0000313" key="2">
    <source>
        <dbReference type="Proteomes" id="UP001362999"/>
    </source>
</evidence>
<comment type="caution">
    <text evidence="1">The sequence shown here is derived from an EMBL/GenBank/DDBJ whole genome shotgun (WGS) entry which is preliminary data.</text>
</comment>
<protein>
    <submittedName>
        <fullName evidence="1">C2H2 and C2HC zinc finger protein</fullName>
    </submittedName>
</protein>
<dbReference type="AlphaFoldDB" id="A0AAW0A7V4"/>
<proteinExistence type="predicted"/>
<gene>
    <name evidence="1" type="ORF">R3P38DRAFT_2647988</name>
</gene>
<dbReference type="PANTHER" id="PTHR40788">
    <property type="entry name" value="CLR5 DOMAIN-CONTAINING PROTEIN-RELATED"/>
    <property type="match status" value="1"/>
</dbReference>
<dbReference type="PANTHER" id="PTHR40788:SF2">
    <property type="entry name" value="CLR5 DOMAIN-CONTAINING PROTEIN"/>
    <property type="match status" value="1"/>
</dbReference>
<reference evidence="1 2" key="1">
    <citation type="journal article" date="2024" name="J Genomics">
        <title>Draft genome sequencing and assembly of Favolaschia claudopus CIRM-BRFM 2984 isolated from oak limbs.</title>
        <authorList>
            <person name="Navarro D."/>
            <person name="Drula E."/>
            <person name="Chaduli D."/>
            <person name="Cazenave R."/>
            <person name="Ahrendt S."/>
            <person name="Wang J."/>
            <person name="Lipzen A."/>
            <person name="Daum C."/>
            <person name="Barry K."/>
            <person name="Grigoriev I.V."/>
            <person name="Favel A."/>
            <person name="Rosso M.N."/>
            <person name="Martin F."/>
        </authorList>
    </citation>
    <scope>NUCLEOTIDE SEQUENCE [LARGE SCALE GENOMIC DNA]</scope>
    <source>
        <strain evidence="1 2">CIRM-BRFM 2984</strain>
    </source>
</reference>
<sequence length="804" mass="90322">MDPQAFFDSLPSHIPRPQGILQPAEARQKADPLRRELFDSWYRLKSIVLAHEEAIQKRWKKRTGIKRKQLLQEVSPSLPAEHAPEISALNEIQRSWKRNVFLFPYLNLEDLSINNGTQCKSSHVFAKFDLTLPYYLELILGLLHARAHYHPSAFAWFDCDVLSIGIVSGGITRYHGMDCTMVSFGDESTYGRVLEYNEPLDTTDQNSPSGSDLEFTLRESMSFGDGLVVLEAESKLMAFLLAAVSKILCDLDLSNPTPAPPLPPPIIPNINPSMQWQSSARLNALQPYGPPPVFSIDNIHAMIEAQYQLAIQHLADLRSEPIYFAETLQAYYDHRFDSIQGKTPPSLIQSRAVSLMLSDAYTFFAYYHVGRAAIEDFRPVLMQYPDGPPRACNLPADYEEALRRLHPILQCLEMHITKVHHQTLCSSSALREGLTIRSVDSNFAKHSISFARKPNDKLYSFLVLLLDQDQTHLWRLPRIFDQLDRLTQNPENHRRISPLIASFLTHWGVASDCKSIMEWHRPAVEFNEKPEEGAQKRLQKWVPLLKDIMLGGGPDEQLAGKAFPVTKFVYPKGPKSAAWAEKCGRVDDAFIAFWTAADRILLKKCGKELFVLGNELAPSAFERTDWAAIAAPKVVVRPKAAPDALAPFGGAAQSATGSEKPSLSAKTKVKTRGVAIAEEESATIPPPIEDAEAPDRIPPIPVPPKTLKVFSTLFNAAKDEEVALQQSSVAWKDIQAAFVHVGFELIKSRGSAWTFRHLDGTKSVTVHEPHPEPTMRFWDARRFGRRLTRRFGWTLESFVPESAA</sequence>
<keyword evidence="2" id="KW-1185">Reference proteome</keyword>
<name>A0AAW0A7V4_9AGAR</name>
<organism evidence="1 2">
    <name type="scientific">Favolaschia claudopus</name>
    <dbReference type="NCBI Taxonomy" id="2862362"/>
    <lineage>
        <taxon>Eukaryota</taxon>
        <taxon>Fungi</taxon>
        <taxon>Dikarya</taxon>
        <taxon>Basidiomycota</taxon>
        <taxon>Agaricomycotina</taxon>
        <taxon>Agaricomycetes</taxon>
        <taxon>Agaricomycetidae</taxon>
        <taxon>Agaricales</taxon>
        <taxon>Marasmiineae</taxon>
        <taxon>Mycenaceae</taxon>
        <taxon>Favolaschia</taxon>
    </lineage>
</organism>
<dbReference type="EMBL" id="JAWWNJ010000079">
    <property type="protein sequence ID" value="KAK7002318.1"/>
    <property type="molecule type" value="Genomic_DNA"/>
</dbReference>